<organism evidence="1 2">
    <name type="scientific">Halogeometricum borinquense</name>
    <dbReference type="NCBI Taxonomy" id="60847"/>
    <lineage>
        <taxon>Archaea</taxon>
        <taxon>Methanobacteriati</taxon>
        <taxon>Methanobacteriota</taxon>
        <taxon>Stenosarchaea group</taxon>
        <taxon>Halobacteria</taxon>
        <taxon>Halobacteriales</taxon>
        <taxon>Haloferacaceae</taxon>
        <taxon>Halogeometricum</taxon>
    </lineage>
</organism>
<dbReference type="EMBL" id="CP048739">
    <property type="protein sequence ID" value="QIB75327.1"/>
    <property type="molecule type" value="Genomic_DNA"/>
</dbReference>
<name>A0A6C0UJD3_9EURY</name>
<dbReference type="Proteomes" id="UP000465846">
    <property type="component" value="Chromosome"/>
</dbReference>
<accession>A0A6C0UJD3</accession>
<dbReference type="RefSeq" id="WP_163487107.1">
    <property type="nucleotide sequence ID" value="NZ_CP048739.1"/>
</dbReference>
<dbReference type="GeneID" id="44080563"/>
<evidence type="ECO:0000313" key="2">
    <source>
        <dbReference type="Proteomes" id="UP000465846"/>
    </source>
</evidence>
<proteinExistence type="predicted"/>
<dbReference type="AlphaFoldDB" id="A0A6C0UJD3"/>
<sequence length="112" mass="12115">MGKRSYLGFTEVEADAGRVRLSGDALTAIGVEPGGEVFAGVHNRVITFGATREIVEDFAMEIFPRPVNDEGFIEFPPIVTDWSPIFSGRDVCLFGVEVENGGKVVKAQAQPK</sequence>
<reference evidence="1 2" key="1">
    <citation type="submission" date="2020-02" db="EMBL/GenBank/DDBJ databases">
        <title>Whole genome sequence of Halogeometricum borinquense strain wsp4.</title>
        <authorList>
            <person name="Verma D.K."/>
            <person name="Gopal K."/>
            <person name="Prasad E.S."/>
        </authorList>
    </citation>
    <scope>NUCLEOTIDE SEQUENCE [LARGE SCALE GENOMIC DNA]</scope>
    <source>
        <strain evidence="2">wsp4</strain>
    </source>
</reference>
<evidence type="ECO:0000313" key="1">
    <source>
        <dbReference type="EMBL" id="QIB75327.1"/>
    </source>
</evidence>
<protein>
    <submittedName>
        <fullName evidence="1">Uncharacterized protein</fullName>
    </submittedName>
</protein>
<gene>
    <name evidence="1" type="ORF">G3I44_14140</name>
</gene>